<gene>
    <name evidence="2" type="ORF">GCM10017600_45430</name>
</gene>
<sequence length="285" mass="32321">MSSNIRQARESLGFKLREARLDAGLSGKELAGRAGWQASKVSKIELGKQTPTEADIRTWLEIANAQERGADLVAELRSLESKYMEWRRRIRDGVRVRQEEIRELESRSGRIRSFQCSVIPGLLQIPPYMRERFKRSVHIWGARDDIEEGIKARLKRQDILYEADVHIVMTEAALRYGTAPREILMEQLDRLSLATSLPRLKLGIIPLRESYAATPLHGFHILEDHTVLVETFAAELTLVQPGEIEIYAKVFDALASIARYGRDARSVIAQVLTELRAEAESGDCD</sequence>
<dbReference type="AlphaFoldDB" id="A0A9W6I3S7"/>
<name>A0A9W6I3S7_9ACTN</name>
<feature type="domain" description="HTH cro/C1-type" evidence="1">
    <location>
        <begin position="16"/>
        <end position="52"/>
    </location>
</feature>
<dbReference type="RefSeq" id="WP_271219531.1">
    <property type="nucleotide sequence ID" value="NZ_BAAAVD010000014.1"/>
</dbReference>
<dbReference type="GO" id="GO:0003677">
    <property type="term" value="F:DNA binding"/>
    <property type="evidence" value="ECO:0007669"/>
    <property type="project" value="InterPro"/>
</dbReference>
<evidence type="ECO:0000259" key="1">
    <source>
        <dbReference type="PROSITE" id="PS50943"/>
    </source>
</evidence>
<dbReference type="Gene3D" id="1.10.260.40">
    <property type="entry name" value="lambda repressor-like DNA-binding domains"/>
    <property type="match status" value="1"/>
</dbReference>
<dbReference type="CDD" id="cd00093">
    <property type="entry name" value="HTH_XRE"/>
    <property type="match status" value="1"/>
</dbReference>
<dbReference type="InterPro" id="IPR010982">
    <property type="entry name" value="Lambda_DNA-bd_dom_sf"/>
</dbReference>
<dbReference type="PROSITE" id="PS50943">
    <property type="entry name" value="HTH_CROC1"/>
    <property type="match status" value="1"/>
</dbReference>
<dbReference type="Pfam" id="PF13560">
    <property type="entry name" value="HTH_31"/>
    <property type="match status" value="1"/>
</dbReference>
<keyword evidence="3" id="KW-1185">Reference proteome</keyword>
<dbReference type="EMBL" id="BSEV01000010">
    <property type="protein sequence ID" value="GLK11137.1"/>
    <property type="molecule type" value="Genomic_DNA"/>
</dbReference>
<dbReference type="SMART" id="SM00530">
    <property type="entry name" value="HTH_XRE"/>
    <property type="match status" value="1"/>
</dbReference>
<accession>A0A9W6I3S7</accession>
<protein>
    <submittedName>
        <fullName evidence="2">Transcriptional regulator</fullName>
    </submittedName>
</protein>
<dbReference type="Proteomes" id="UP001143474">
    <property type="component" value="Unassembled WGS sequence"/>
</dbReference>
<dbReference type="InterPro" id="IPR043917">
    <property type="entry name" value="DUF5753"/>
</dbReference>
<reference evidence="2" key="1">
    <citation type="journal article" date="2014" name="Int. J. Syst. Evol. Microbiol.">
        <title>Complete genome sequence of Corynebacterium casei LMG S-19264T (=DSM 44701T), isolated from a smear-ripened cheese.</title>
        <authorList>
            <consortium name="US DOE Joint Genome Institute (JGI-PGF)"/>
            <person name="Walter F."/>
            <person name="Albersmeier A."/>
            <person name="Kalinowski J."/>
            <person name="Ruckert C."/>
        </authorList>
    </citation>
    <scope>NUCLEOTIDE SEQUENCE</scope>
    <source>
        <strain evidence="2">VKM Ac-2007</strain>
    </source>
</reference>
<organism evidence="2 3">
    <name type="scientific">Streptosporangium carneum</name>
    <dbReference type="NCBI Taxonomy" id="47481"/>
    <lineage>
        <taxon>Bacteria</taxon>
        <taxon>Bacillati</taxon>
        <taxon>Actinomycetota</taxon>
        <taxon>Actinomycetes</taxon>
        <taxon>Streptosporangiales</taxon>
        <taxon>Streptosporangiaceae</taxon>
        <taxon>Streptosporangium</taxon>
    </lineage>
</organism>
<evidence type="ECO:0000313" key="2">
    <source>
        <dbReference type="EMBL" id="GLK11137.1"/>
    </source>
</evidence>
<comment type="caution">
    <text evidence="2">The sequence shown here is derived from an EMBL/GenBank/DDBJ whole genome shotgun (WGS) entry which is preliminary data.</text>
</comment>
<dbReference type="SUPFAM" id="SSF47413">
    <property type="entry name" value="lambda repressor-like DNA-binding domains"/>
    <property type="match status" value="1"/>
</dbReference>
<reference evidence="2" key="2">
    <citation type="submission" date="2023-01" db="EMBL/GenBank/DDBJ databases">
        <authorList>
            <person name="Sun Q."/>
            <person name="Evtushenko L."/>
        </authorList>
    </citation>
    <scope>NUCLEOTIDE SEQUENCE</scope>
    <source>
        <strain evidence="2">VKM Ac-2007</strain>
    </source>
</reference>
<dbReference type="Pfam" id="PF19054">
    <property type="entry name" value="DUF5753"/>
    <property type="match status" value="1"/>
</dbReference>
<evidence type="ECO:0000313" key="3">
    <source>
        <dbReference type="Proteomes" id="UP001143474"/>
    </source>
</evidence>
<proteinExistence type="predicted"/>
<dbReference type="InterPro" id="IPR001387">
    <property type="entry name" value="Cro/C1-type_HTH"/>
</dbReference>